<name>A0ABW7PZZ5_9GAMM</name>
<dbReference type="Proteomes" id="UP001611251">
    <property type="component" value="Unassembled WGS sequence"/>
</dbReference>
<gene>
    <name evidence="3" type="ORF">ABU178_16735</name>
</gene>
<dbReference type="RefSeq" id="WP_397216942.1">
    <property type="nucleotide sequence ID" value="NZ_JBGFSN010000006.1"/>
</dbReference>
<evidence type="ECO:0000256" key="1">
    <source>
        <dbReference type="ARBA" id="ARBA00023125"/>
    </source>
</evidence>
<dbReference type="SUPFAM" id="SSF47413">
    <property type="entry name" value="lambda repressor-like DNA-binding domains"/>
    <property type="match status" value="1"/>
</dbReference>
<sequence>MLDEMSSKEDKLNARIGQKVRQERERRGWSLTELAENSGVSRAMIHKIESGKSSPTATLLARLSGSFDMSMSQLLAQTEVRTGTLVRHENQAVWQDPETGYIRRHVSPGQIPVDLVSVELPANSAVPMPAISYLSRRQLIWVIEGRLTFEEGMNTFDMLTGDCLELGDPADCVFKNDTDEVCRYAVVVLKPA</sequence>
<dbReference type="InterPro" id="IPR001387">
    <property type="entry name" value="Cro/C1-type_HTH"/>
</dbReference>
<reference evidence="3 4" key="1">
    <citation type="submission" date="2024-08" db="EMBL/GenBank/DDBJ databases">
        <title>Pantoea ronii - a newly identified human opportunistic pathogen.</title>
        <authorList>
            <person name="Keidar-Friedman D."/>
            <person name="Sorek N."/>
            <person name="Leshin-Carmel D."/>
            <person name="Tsur A."/>
            <person name="Amsalem M."/>
            <person name="Tolkach D."/>
            <person name="Brosh-Nissimov T."/>
        </authorList>
    </citation>
    <scope>NUCLEOTIDE SEQUENCE [LARGE SCALE GENOMIC DNA]</scope>
    <source>
        <strain evidence="3 4">AA23256</strain>
    </source>
</reference>
<protein>
    <submittedName>
        <fullName evidence="3">Helix-turn-helix domain-containing protein</fullName>
    </submittedName>
</protein>
<dbReference type="CDD" id="cd00093">
    <property type="entry name" value="HTH_XRE"/>
    <property type="match status" value="1"/>
</dbReference>
<accession>A0ABW7PZZ5</accession>
<evidence type="ECO:0000259" key="2">
    <source>
        <dbReference type="PROSITE" id="PS50943"/>
    </source>
</evidence>
<keyword evidence="4" id="KW-1185">Reference proteome</keyword>
<evidence type="ECO:0000313" key="4">
    <source>
        <dbReference type="Proteomes" id="UP001611251"/>
    </source>
</evidence>
<dbReference type="InterPro" id="IPR010982">
    <property type="entry name" value="Lambda_DNA-bd_dom_sf"/>
</dbReference>
<dbReference type="Gene3D" id="1.10.260.40">
    <property type="entry name" value="lambda repressor-like DNA-binding domains"/>
    <property type="match status" value="1"/>
</dbReference>
<dbReference type="Pfam" id="PF01381">
    <property type="entry name" value="HTH_3"/>
    <property type="match status" value="1"/>
</dbReference>
<dbReference type="SUPFAM" id="SSF51182">
    <property type="entry name" value="RmlC-like cupins"/>
    <property type="match status" value="1"/>
</dbReference>
<feature type="domain" description="HTH cro/C1-type" evidence="2">
    <location>
        <begin position="20"/>
        <end position="74"/>
    </location>
</feature>
<keyword evidence="1" id="KW-0238">DNA-binding</keyword>
<dbReference type="EMBL" id="JBGFSN010000006">
    <property type="protein sequence ID" value="MFH8135802.1"/>
    <property type="molecule type" value="Genomic_DNA"/>
</dbReference>
<dbReference type="PANTHER" id="PTHR46797:SF10">
    <property type="entry name" value="BLR1115 PROTEIN"/>
    <property type="match status" value="1"/>
</dbReference>
<evidence type="ECO:0000313" key="3">
    <source>
        <dbReference type="EMBL" id="MFH8135802.1"/>
    </source>
</evidence>
<dbReference type="InterPro" id="IPR011051">
    <property type="entry name" value="RmlC_Cupin_sf"/>
</dbReference>
<organism evidence="3 4">
    <name type="scientific">Pantoea osteomyelitidis</name>
    <dbReference type="NCBI Taxonomy" id="3230026"/>
    <lineage>
        <taxon>Bacteria</taxon>
        <taxon>Pseudomonadati</taxon>
        <taxon>Pseudomonadota</taxon>
        <taxon>Gammaproteobacteria</taxon>
        <taxon>Enterobacterales</taxon>
        <taxon>Erwiniaceae</taxon>
        <taxon>Pantoea</taxon>
    </lineage>
</organism>
<comment type="caution">
    <text evidence="3">The sequence shown here is derived from an EMBL/GenBank/DDBJ whole genome shotgun (WGS) entry which is preliminary data.</text>
</comment>
<dbReference type="PANTHER" id="PTHR46797">
    <property type="entry name" value="HTH-TYPE TRANSCRIPTIONAL REGULATOR"/>
    <property type="match status" value="1"/>
</dbReference>
<dbReference type="InterPro" id="IPR050807">
    <property type="entry name" value="TransReg_Diox_bact_type"/>
</dbReference>
<proteinExistence type="predicted"/>
<dbReference type="SMART" id="SM00530">
    <property type="entry name" value="HTH_XRE"/>
    <property type="match status" value="1"/>
</dbReference>
<dbReference type="PROSITE" id="PS50943">
    <property type="entry name" value="HTH_CROC1"/>
    <property type="match status" value="1"/>
</dbReference>